<dbReference type="Proteomes" id="UP001595799">
    <property type="component" value="Unassembled WGS sequence"/>
</dbReference>
<keyword evidence="2" id="KW-1185">Reference proteome</keyword>
<dbReference type="Gene3D" id="3.90.1140.10">
    <property type="entry name" value="Cyclic phosphodiesterase"/>
    <property type="match status" value="1"/>
</dbReference>
<dbReference type="EMBL" id="JBHSCW010000005">
    <property type="protein sequence ID" value="MFC4352072.1"/>
    <property type="molecule type" value="Genomic_DNA"/>
</dbReference>
<dbReference type="NCBIfam" id="TIGR03223">
    <property type="entry name" value="Phn_opern_protn"/>
    <property type="match status" value="1"/>
</dbReference>
<sequence>MSERYAVYFTPPRDSALRRLAGQWLGYDPHDGALPRSADAFGLDRGIVEDVTGTPRVYGFHATLKPPFRLARGHDESALHEAVATLARQFRTFPMPYLGLSRLGGFLALLPEAPEPRLDDIAGACVERLDRFRAAPHPEDLARRRATGLSARQEALLQRWGYPYVFDEFRFHMTLTRALDEAEHARVAPILAQALEPVLARPLAFDALSLMRQRTAREPFTEIARLPLS</sequence>
<dbReference type="RefSeq" id="WP_382422423.1">
    <property type="nucleotide sequence ID" value="NZ_JBHSCW010000005.1"/>
</dbReference>
<protein>
    <submittedName>
        <fullName evidence="1">DUF1045 domain-containing protein</fullName>
    </submittedName>
</protein>
<comment type="caution">
    <text evidence="1">The sequence shown here is derived from an EMBL/GenBank/DDBJ whole genome shotgun (WGS) entry which is preliminary data.</text>
</comment>
<dbReference type="Pfam" id="PF06299">
    <property type="entry name" value="DUF1045"/>
    <property type="match status" value="1"/>
</dbReference>
<dbReference type="PIRSF" id="PIRSF033328">
    <property type="entry name" value="Phest_Mll4975"/>
    <property type="match status" value="1"/>
</dbReference>
<evidence type="ECO:0000313" key="2">
    <source>
        <dbReference type="Proteomes" id="UP001595799"/>
    </source>
</evidence>
<proteinExistence type="predicted"/>
<dbReference type="InterPro" id="IPR009389">
    <property type="entry name" value="DUF1045"/>
</dbReference>
<name>A0ABV8UL94_9PROT</name>
<accession>A0ABV8UL94</accession>
<gene>
    <name evidence="1" type="ORF">ACFOW6_11015</name>
</gene>
<organism evidence="1 2">
    <name type="scientific">Fodinicurvata halophila</name>
    <dbReference type="NCBI Taxonomy" id="1419723"/>
    <lineage>
        <taxon>Bacteria</taxon>
        <taxon>Pseudomonadati</taxon>
        <taxon>Pseudomonadota</taxon>
        <taxon>Alphaproteobacteria</taxon>
        <taxon>Rhodospirillales</taxon>
        <taxon>Rhodovibrionaceae</taxon>
        <taxon>Fodinicurvata</taxon>
    </lineage>
</organism>
<reference evidence="2" key="1">
    <citation type="journal article" date="2019" name="Int. J. Syst. Evol. Microbiol.">
        <title>The Global Catalogue of Microorganisms (GCM) 10K type strain sequencing project: providing services to taxonomists for standard genome sequencing and annotation.</title>
        <authorList>
            <consortium name="The Broad Institute Genomics Platform"/>
            <consortium name="The Broad Institute Genome Sequencing Center for Infectious Disease"/>
            <person name="Wu L."/>
            <person name="Ma J."/>
        </authorList>
    </citation>
    <scope>NUCLEOTIDE SEQUENCE [LARGE SCALE GENOMIC DNA]</scope>
    <source>
        <strain evidence="2">CECT 8472</strain>
    </source>
</reference>
<evidence type="ECO:0000313" key="1">
    <source>
        <dbReference type="EMBL" id="MFC4352072.1"/>
    </source>
</evidence>